<dbReference type="NCBIfam" id="TIGR00278">
    <property type="entry name" value="membrane protein insertion efficiency factor YidD"/>
    <property type="match status" value="1"/>
</dbReference>
<keyword evidence="1 2" id="KW-0472">Membrane</keyword>
<dbReference type="RefSeq" id="WP_185977776.1">
    <property type="nucleotide sequence ID" value="NZ_JACBGI020000005.1"/>
</dbReference>
<dbReference type="Proteomes" id="UP001193680">
    <property type="component" value="Unassembled WGS sequence"/>
</dbReference>
<sequence>MKSWNPFAWLLIALVRFYQLFISPIIGPRCRFYPTCSHYTIEAIKRHGVICGSWLAIKRISRCHPGNPGGIDEVPSCGCGKECKTPKPPESDT</sequence>
<dbReference type="EMBL" id="JACBGI020000005">
    <property type="protein sequence ID" value="MBF6057634.1"/>
    <property type="molecule type" value="Genomic_DNA"/>
</dbReference>
<dbReference type="InterPro" id="IPR002696">
    <property type="entry name" value="Membr_insert_effic_factor_YidD"/>
</dbReference>
<proteinExistence type="inferred from homology"/>
<feature type="transmembrane region" description="Helical" evidence="2">
    <location>
        <begin position="7"/>
        <end position="27"/>
    </location>
</feature>
<accession>A0ABS0BV04</accession>
<evidence type="ECO:0000313" key="4">
    <source>
        <dbReference type="Proteomes" id="UP001193680"/>
    </source>
</evidence>
<keyword evidence="1" id="KW-1003">Cell membrane</keyword>
<evidence type="ECO:0000256" key="1">
    <source>
        <dbReference type="HAMAP-Rule" id="MF_00386"/>
    </source>
</evidence>
<keyword evidence="2" id="KW-1133">Transmembrane helix</keyword>
<dbReference type="Pfam" id="PF01809">
    <property type="entry name" value="YidD"/>
    <property type="match status" value="1"/>
</dbReference>
<comment type="function">
    <text evidence="1">Could be involved in insertion of integral membrane proteins into the membrane.</text>
</comment>
<comment type="subcellular location">
    <subcellularLocation>
        <location evidence="1">Cell membrane</location>
        <topology evidence="1">Peripheral membrane protein</topology>
        <orientation evidence="1">Cytoplasmic side</orientation>
    </subcellularLocation>
</comment>
<name>A0ABS0BV04_9GAMM</name>
<comment type="caution">
    <text evidence="3">The sequence shown here is derived from an EMBL/GenBank/DDBJ whole genome shotgun (WGS) entry which is preliminary data.</text>
</comment>
<reference evidence="3 4" key="2">
    <citation type="submission" date="2020-11" db="EMBL/GenBank/DDBJ databases">
        <title>Sulfur oxidizing isolate from Hospital Hole Sinkhole.</title>
        <authorList>
            <person name="Scott K.M."/>
        </authorList>
    </citation>
    <scope>NUCLEOTIDE SEQUENCE [LARGE SCALE GENOMIC DNA]</scope>
    <source>
        <strain evidence="3 4">HH1</strain>
    </source>
</reference>
<reference evidence="3 4" key="1">
    <citation type="submission" date="2020-06" db="EMBL/GenBank/DDBJ databases">
        <authorList>
            <person name="Scott K."/>
        </authorList>
    </citation>
    <scope>NUCLEOTIDE SEQUENCE [LARGE SCALE GENOMIC DNA]</scope>
    <source>
        <strain evidence="3 4">HH1</strain>
    </source>
</reference>
<dbReference type="PANTHER" id="PTHR33383">
    <property type="entry name" value="MEMBRANE PROTEIN INSERTION EFFICIENCY FACTOR-RELATED"/>
    <property type="match status" value="1"/>
</dbReference>
<dbReference type="SMART" id="SM01234">
    <property type="entry name" value="Haemolytic"/>
    <property type="match status" value="1"/>
</dbReference>
<gene>
    <name evidence="3" type="primary">yidD</name>
    <name evidence="3" type="ORF">H8792_004700</name>
</gene>
<keyword evidence="4" id="KW-1185">Reference proteome</keyword>
<evidence type="ECO:0000256" key="2">
    <source>
        <dbReference type="SAM" id="Phobius"/>
    </source>
</evidence>
<protein>
    <recommendedName>
        <fullName evidence="1">Putative membrane protein insertion efficiency factor</fullName>
    </recommendedName>
</protein>
<dbReference type="HAMAP" id="MF_00386">
    <property type="entry name" value="UPF0161_YidD"/>
    <property type="match status" value="1"/>
</dbReference>
<comment type="similarity">
    <text evidence="1">Belongs to the UPF0161 family.</text>
</comment>
<organism evidence="3 4">
    <name type="scientific">Thiomicrorhabdus heinhorstiae</name>
    <dbReference type="NCBI Taxonomy" id="2748010"/>
    <lineage>
        <taxon>Bacteria</taxon>
        <taxon>Pseudomonadati</taxon>
        <taxon>Pseudomonadota</taxon>
        <taxon>Gammaproteobacteria</taxon>
        <taxon>Thiotrichales</taxon>
        <taxon>Piscirickettsiaceae</taxon>
        <taxon>Thiomicrorhabdus</taxon>
    </lineage>
</organism>
<evidence type="ECO:0000313" key="3">
    <source>
        <dbReference type="EMBL" id="MBF6057634.1"/>
    </source>
</evidence>
<dbReference type="PANTHER" id="PTHR33383:SF1">
    <property type="entry name" value="MEMBRANE PROTEIN INSERTION EFFICIENCY FACTOR-RELATED"/>
    <property type="match status" value="1"/>
</dbReference>
<keyword evidence="2" id="KW-0812">Transmembrane</keyword>